<dbReference type="KEGG" id="buu:WS70_14215"/>
<keyword evidence="3" id="KW-1185">Reference proteome</keyword>
<feature type="region of interest" description="Disordered" evidence="1">
    <location>
        <begin position="84"/>
        <end position="134"/>
    </location>
</feature>
<evidence type="ECO:0000256" key="1">
    <source>
        <dbReference type="SAM" id="MobiDB-lite"/>
    </source>
</evidence>
<dbReference type="EMBL" id="CP013386">
    <property type="protein sequence ID" value="AOJ02836.1"/>
    <property type="molecule type" value="Genomic_DNA"/>
</dbReference>
<dbReference type="Proteomes" id="UP000062519">
    <property type="component" value="Chromosome 1"/>
</dbReference>
<gene>
    <name evidence="2" type="ORF">WS70_14215</name>
</gene>
<sequence length="134" mass="15052">MRTSTISSKSSIWSRETGRRFNVSGAAGPHHRWRWNDNYLTRGGRLARHRAARAHRVLHPPDVGDDARRVAQVGLAFSRQAEAARRAIDEPRAEPVLEQGEPLRRGGQRTSSTRAAADRLPWRATSTKNVRSPI</sequence>
<organism evidence="2 3">
    <name type="scientific">Burkholderia mayonis</name>
    <dbReference type="NCBI Taxonomy" id="1385591"/>
    <lineage>
        <taxon>Bacteria</taxon>
        <taxon>Pseudomonadati</taxon>
        <taxon>Pseudomonadota</taxon>
        <taxon>Betaproteobacteria</taxon>
        <taxon>Burkholderiales</taxon>
        <taxon>Burkholderiaceae</taxon>
        <taxon>Burkholderia</taxon>
        <taxon>pseudomallei group</taxon>
    </lineage>
</organism>
<proteinExistence type="predicted"/>
<dbReference type="AlphaFoldDB" id="A0A1B4FGK4"/>
<name>A0A1B4FGK4_9BURK</name>
<accession>A0A1B4FGK4</accession>
<reference evidence="2 3" key="1">
    <citation type="submission" date="2015-12" db="EMBL/GenBank/DDBJ databases">
        <title>Diversity of Burkholderia near neighbor genomes.</title>
        <authorList>
            <person name="Sahl J."/>
            <person name="Wagner D."/>
            <person name="Keim P."/>
        </authorList>
    </citation>
    <scope>NUCLEOTIDE SEQUENCE [LARGE SCALE GENOMIC DNA]</scope>
    <source>
        <strain evidence="2 3">BDU6</strain>
    </source>
</reference>
<feature type="compositionally biased region" description="Basic and acidic residues" evidence="1">
    <location>
        <begin position="84"/>
        <end position="95"/>
    </location>
</feature>
<feature type="compositionally biased region" description="Polar residues" evidence="1">
    <location>
        <begin position="124"/>
        <end position="134"/>
    </location>
</feature>
<evidence type="ECO:0000313" key="2">
    <source>
        <dbReference type="EMBL" id="AOJ02836.1"/>
    </source>
</evidence>
<evidence type="ECO:0000313" key="3">
    <source>
        <dbReference type="Proteomes" id="UP000062519"/>
    </source>
</evidence>
<protein>
    <submittedName>
        <fullName evidence="2">Uncharacterized protein</fullName>
    </submittedName>
</protein>